<dbReference type="InterPro" id="IPR012340">
    <property type="entry name" value="NA-bd_OB-fold"/>
</dbReference>
<dbReference type="InterPro" id="IPR002059">
    <property type="entry name" value="CSP_DNA-bd"/>
</dbReference>
<gene>
    <name evidence="2" type="ORF">KY290_026495</name>
</gene>
<dbReference type="SUPFAM" id="SSF50249">
    <property type="entry name" value="Nucleic acid-binding proteins"/>
    <property type="match status" value="1"/>
</dbReference>
<protein>
    <recommendedName>
        <fullName evidence="1">CSD domain-containing protein</fullName>
    </recommendedName>
</protein>
<keyword evidence="3" id="KW-1185">Reference proteome</keyword>
<dbReference type="InterPro" id="IPR053127">
    <property type="entry name" value="Chromatin_remod_comp_subunit"/>
</dbReference>
<name>A0ABQ7UWM1_SOLTU</name>
<proteinExistence type="predicted"/>
<accession>A0ABQ7UWM1</accession>
<evidence type="ECO:0000313" key="2">
    <source>
        <dbReference type="EMBL" id="KAH0756225.1"/>
    </source>
</evidence>
<feature type="domain" description="CSD" evidence="1">
    <location>
        <begin position="154"/>
        <end position="190"/>
    </location>
</feature>
<evidence type="ECO:0000259" key="1">
    <source>
        <dbReference type="Pfam" id="PF00313"/>
    </source>
</evidence>
<dbReference type="Pfam" id="PF00313">
    <property type="entry name" value="CSD"/>
    <property type="match status" value="1"/>
</dbReference>
<organism evidence="2 3">
    <name type="scientific">Solanum tuberosum</name>
    <name type="common">Potato</name>
    <dbReference type="NCBI Taxonomy" id="4113"/>
    <lineage>
        <taxon>Eukaryota</taxon>
        <taxon>Viridiplantae</taxon>
        <taxon>Streptophyta</taxon>
        <taxon>Embryophyta</taxon>
        <taxon>Tracheophyta</taxon>
        <taxon>Spermatophyta</taxon>
        <taxon>Magnoliopsida</taxon>
        <taxon>eudicotyledons</taxon>
        <taxon>Gunneridae</taxon>
        <taxon>Pentapetalae</taxon>
        <taxon>asterids</taxon>
        <taxon>lamiids</taxon>
        <taxon>Solanales</taxon>
        <taxon>Solanaceae</taxon>
        <taxon>Solanoideae</taxon>
        <taxon>Solaneae</taxon>
        <taxon>Solanum</taxon>
    </lineage>
</organism>
<dbReference type="PANTHER" id="PTHR37929">
    <property type="entry name" value="GRIP AND COILED-COIL DOMAIN-CONTAINING PROTEIN PFC0235W"/>
    <property type="match status" value="1"/>
</dbReference>
<sequence length="390" mass="42791">MSSQGDEILSNITIYCQTANAYVLERLEEEVVPRAGLLFDPKVKVLTPNSCKKGKLLSDTKGRGGLGKLSVRGSNTVRGITNVGLSAIAHGCPSLRGFWVMGTAQGLQSLASLTVTSCGVTNLSLEAGTHKGFLGFMFVSANGQRAKGTVKWFSDDLFVHQSDIRYECFHSLSAGEAVEFKVESYCDGGQQDSEMICKWSCIALAKVAISESLGNIEFIKLKLLLLISAMAETDLSVTSTHQLNFTATKLATHLQMSQFVTQSTYYNNGNIAYSRTVANSQRFQKKCIVYVFHTKAVHQGKCLQFLTTVQNYAKKSSLAREFVMDYDVSQGELVMDYDVSQGEFVMDYDVSLGEFVVDYDVSQGEFVVDYDVSQGKEKILIPVVNAIDDA</sequence>
<dbReference type="Gene3D" id="2.40.50.140">
    <property type="entry name" value="Nucleic acid-binding proteins"/>
    <property type="match status" value="1"/>
</dbReference>
<dbReference type="Proteomes" id="UP000826656">
    <property type="component" value="Unassembled WGS sequence"/>
</dbReference>
<dbReference type="EMBL" id="JAIVGD010000018">
    <property type="protein sequence ID" value="KAH0756225.1"/>
    <property type="molecule type" value="Genomic_DNA"/>
</dbReference>
<reference evidence="2 3" key="1">
    <citation type="journal article" date="2021" name="bioRxiv">
        <title>Chromosome-scale and haplotype-resolved genome assembly of a tetraploid potato cultivar.</title>
        <authorList>
            <person name="Sun H."/>
            <person name="Jiao W.-B."/>
            <person name="Krause K."/>
            <person name="Campoy J.A."/>
            <person name="Goel M."/>
            <person name="Folz-Donahue K."/>
            <person name="Kukat C."/>
            <person name="Huettel B."/>
            <person name="Schneeberger K."/>
        </authorList>
    </citation>
    <scope>NUCLEOTIDE SEQUENCE [LARGE SCALE GENOMIC DNA]</scope>
    <source>
        <strain evidence="2">SolTubOtavaFocal</strain>
        <tissue evidence="2">Leaves</tissue>
    </source>
</reference>
<comment type="caution">
    <text evidence="2">The sequence shown here is derived from an EMBL/GenBank/DDBJ whole genome shotgun (WGS) entry which is preliminary data.</text>
</comment>
<evidence type="ECO:0000313" key="3">
    <source>
        <dbReference type="Proteomes" id="UP000826656"/>
    </source>
</evidence>
<dbReference type="PANTHER" id="PTHR37929:SF1">
    <property type="entry name" value="SWI_SNF GLOBAL TRANSCRIPTION ACTIVATOR COMPLEX SUBUNIT SNF59"/>
    <property type="match status" value="1"/>
</dbReference>